<dbReference type="InterPro" id="IPR038766">
    <property type="entry name" value="Membrane_comp_ABC_pdt"/>
</dbReference>
<dbReference type="Proteomes" id="UP000675379">
    <property type="component" value="Unassembled WGS sequence"/>
</dbReference>
<feature type="coiled-coil region" evidence="6">
    <location>
        <begin position="353"/>
        <end position="394"/>
    </location>
</feature>
<keyword evidence="3 7" id="KW-0812">Transmembrane</keyword>
<proteinExistence type="predicted"/>
<evidence type="ECO:0000313" key="11">
    <source>
        <dbReference type="Proteomes" id="UP000675379"/>
    </source>
</evidence>
<feature type="coiled-coil region" evidence="6">
    <location>
        <begin position="251"/>
        <end position="292"/>
    </location>
</feature>
<evidence type="ECO:0000256" key="7">
    <source>
        <dbReference type="SAM" id="Phobius"/>
    </source>
</evidence>
<evidence type="ECO:0000256" key="6">
    <source>
        <dbReference type="SAM" id="Coils"/>
    </source>
</evidence>
<evidence type="ECO:0000256" key="3">
    <source>
        <dbReference type="ARBA" id="ARBA00022692"/>
    </source>
</evidence>
<feature type="transmembrane region" description="Helical" evidence="7">
    <location>
        <begin position="1084"/>
        <end position="1102"/>
    </location>
</feature>
<feature type="transmembrane region" description="Helical" evidence="7">
    <location>
        <begin position="798"/>
        <end position="818"/>
    </location>
</feature>
<dbReference type="EMBL" id="JAGSCS010000004">
    <property type="protein sequence ID" value="MBR0575641.1"/>
    <property type="molecule type" value="Genomic_DNA"/>
</dbReference>
<dbReference type="RefSeq" id="WP_211800164.1">
    <property type="nucleotide sequence ID" value="NZ_JAGSCS010000004.1"/>
</dbReference>
<feature type="transmembrane region" description="Helical" evidence="7">
    <location>
        <begin position="21"/>
        <end position="38"/>
    </location>
</feature>
<feature type="domain" description="ABC3 transporter permease C-terminal" evidence="8">
    <location>
        <begin position="1034"/>
        <end position="1151"/>
    </location>
</feature>
<organism evidence="10 11">
    <name type="scientific">Proteiniclasticum sediminis</name>
    <dbReference type="NCBI Taxonomy" id="2804028"/>
    <lineage>
        <taxon>Bacteria</taxon>
        <taxon>Bacillati</taxon>
        <taxon>Bacillota</taxon>
        <taxon>Clostridia</taxon>
        <taxon>Eubacteriales</taxon>
        <taxon>Clostridiaceae</taxon>
        <taxon>Proteiniclasticum</taxon>
    </lineage>
</organism>
<dbReference type="PANTHER" id="PTHR30287">
    <property type="entry name" value="MEMBRANE COMPONENT OF PREDICTED ABC SUPERFAMILY METABOLITE UPTAKE TRANSPORTER"/>
    <property type="match status" value="1"/>
</dbReference>
<name>A0A941CMX9_9CLOT</name>
<evidence type="ECO:0000259" key="8">
    <source>
        <dbReference type="Pfam" id="PF02687"/>
    </source>
</evidence>
<dbReference type="InterPro" id="IPR025857">
    <property type="entry name" value="MacB_PCD"/>
</dbReference>
<feature type="transmembrane region" description="Helical" evidence="7">
    <location>
        <begin position="1030"/>
        <end position="1050"/>
    </location>
</feature>
<comment type="caution">
    <text evidence="10">The sequence shown here is derived from an EMBL/GenBank/DDBJ whole genome shotgun (WGS) entry which is preliminary data.</text>
</comment>
<sequence length="1160" mass="128614">MRNQAFYKDLTRAISKSKARFLSILAMTALGVGFFAGINATKPDMVLSADTYFKDYQLANFRAISPLGFTPEDLENVKAEPEVLYMEAGYMKDAFLGFKESESAIIRLYSTSSEINLPLVTEGRLPQASGEILLEDSLRLYQDVQVGDKISLSLPEGEEVSESFTRTEYTVVGFLNSPLYITFERGQTNIGDGSVAYYGYIQPQDFALEKPNELYVKTKLSDILTAYSERYKSYHEPTLNALEEIGKTAMARETEALKQELEDGRATLLENRAKAEQELADGEKKLRDAEAEILSGEKTLKDNEIKYTKEFADQEKKLEEGKRALAEGKAAYADGYAQWADGVKQVEAGFAELTLKKQELDAAGVQLAAAEAELAAARQELDQAIVSIAQLEGALEGLQVLRESLPATSTMTVEAYQAFLAGLRQILPELADTLEQTVTPETPGSTDILRGALDSALGDLEAQHLQAKTQLTAGEESYAESLAQVEANRTLYTEGLQAYEAGKLTLEASKAQLEATDATLKASAKTLAENEEKLRSGEQTLKEAKAEFQESLFQGWEDLAKARQDLEEGKATFAQEKADALAKLDEADLEIKDAERQLLELPAEWFVFDREGFPGYASLGTDADRLGAVAKIFPLFFFLVAALVCLTTMTRMVEEDRVQIGTLKALGYKTGTIASKYLTYSLLASLSGSIIGFLVGFQLFPRAIITVYGAMYDTPYVMAPFHGDLALLSTGIAVLTTMSASLFATLSELQETPANLMQPKAPKPGKRILLERITPLWKRLSFSYKVTFRNIFRYKKRFLMTVIGISGCTALLVTGFGIRDSVNAIMGKQFDEIFLYDGLVVLKDEGEKAPDLKAILGKNDFIADYSAMLSETVTVYKEGQRREFAVNLMVPENTGNFEHFFTLRDRVSQKKLELPASGAVISEKLANLLQVQVGSTILYRDPENHTYRLQVAGIAENYLAHYIFMDREAYDEVTRKSPALNTGIFTLKNPETTPESELNASLLAHEEVQGTFLVESMREDFGKSLSSLDYVILILILAAGALAFVVLYNLTNINITERIREIATIKVLGFRDPEVSSYVYRENFFLTLIGTLLGLVLGLTMHQFVMNTMEVDNMMFGRKISLLSYGLSIALTLFFSFIVNLFMSSKLKKIDMVESLKSVE</sequence>
<feature type="transmembrane region" description="Helical" evidence="7">
    <location>
        <begin position="632"/>
        <end position="649"/>
    </location>
</feature>
<gene>
    <name evidence="10" type="ORF">KCG48_04715</name>
</gene>
<feature type="transmembrane region" description="Helical" evidence="7">
    <location>
        <begin position="725"/>
        <end position="746"/>
    </location>
</feature>
<feature type="domain" description="MacB-like periplasmic core" evidence="9">
    <location>
        <begin position="799"/>
        <end position="993"/>
    </location>
</feature>
<evidence type="ECO:0000256" key="4">
    <source>
        <dbReference type="ARBA" id="ARBA00022989"/>
    </source>
</evidence>
<dbReference type="Pfam" id="PF12704">
    <property type="entry name" value="MacB_PCD"/>
    <property type="match status" value="1"/>
</dbReference>
<dbReference type="GO" id="GO:0005886">
    <property type="term" value="C:plasma membrane"/>
    <property type="evidence" value="ECO:0007669"/>
    <property type="project" value="UniProtKB-SubCell"/>
</dbReference>
<evidence type="ECO:0000256" key="2">
    <source>
        <dbReference type="ARBA" id="ARBA00022475"/>
    </source>
</evidence>
<keyword evidence="4 7" id="KW-1133">Transmembrane helix</keyword>
<reference evidence="10" key="1">
    <citation type="submission" date="2021-04" db="EMBL/GenBank/DDBJ databases">
        <title>Proteiniclasticum sedimins sp. nov., an obligate anaerobic bacterium isolated from anaerobic sludge.</title>
        <authorList>
            <person name="Liu J."/>
        </authorList>
    </citation>
    <scope>NUCLEOTIDE SEQUENCE</scope>
    <source>
        <strain evidence="10">BAD-10</strain>
    </source>
</reference>
<evidence type="ECO:0000259" key="9">
    <source>
        <dbReference type="Pfam" id="PF12704"/>
    </source>
</evidence>
<evidence type="ECO:0000313" key="10">
    <source>
        <dbReference type="EMBL" id="MBR0575641.1"/>
    </source>
</evidence>
<dbReference type="Pfam" id="PF02687">
    <property type="entry name" value="FtsX"/>
    <property type="match status" value="2"/>
</dbReference>
<feature type="coiled-coil region" evidence="6">
    <location>
        <begin position="577"/>
        <end position="604"/>
    </location>
</feature>
<keyword evidence="11" id="KW-1185">Reference proteome</keyword>
<evidence type="ECO:0000256" key="1">
    <source>
        <dbReference type="ARBA" id="ARBA00004651"/>
    </source>
</evidence>
<dbReference type="AlphaFoldDB" id="A0A941CMX9"/>
<feature type="domain" description="ABC3 transporter permease C-terminal" evidence="8">
    <location>
        <begin position="632"/>
        <end position="745"/>
    </location>
</feature>
<feature type="transmembrane region" description="Helical" evidence="7">
    <location>
        <begin position="1122"/>
        <end position="1142"/>
    </location>
</feature>
<protein>
    <submittedName>
        <fullName evidence="10">FtsX-like permease family protein</fullName>
    </submittedName>
</protein>
<keyword evidence="6" id="KW-0175">Coiled coil</keyword>
<feature type="transmembrane region" description="Helical" evidence="7">
    <location>
        <begin position="677"/>
        <end position="705"/>
    </location>
</feature>
<dbReference type="PANTHER" id="PTHR30287:SF1">
    <property type="entry name" value="INNER MEMBRANE PROTEIN"/>
    <property type="match status" value="1"/>
</dbReference>
<accession>A0A941CMX9</accession>
<dbReference type="InterPro" id="IPR003838">
    <property type="entry name" value="ABC3_permease_C"/>
</dbReference>
<evidence type="ECO:0000256" key="5">
    <source>
        <dbReference type="ARBA" id="ARBA00023136"/>
    </source>
</evidence>
<keyword evidence="5 7" id="KW-0472">Membrane</keyword>
<keyword evidence="2" id="KW-1003">Cell membrane</keyword>
<comment type="subcellular location">
    <subcellularLocation>
        <location evidence="1">Cell membrane</location>
        <topology evidence="1">Multi-pass membrane protein</topology>
    </subcellularLocation>
</comment>